<dbReference type="PANTHER" id="PTHR31375">
    <property type="match status" value="1"/>
</dbReference>
<dbReference type="InterPro" id="IPR000743">
    <property type="entry name" value="Glyco_hydro_28"/>
</dbReference>
<name>A0A2P6PJG6_ROSCH</name>
<dbReference type="GO" id="GO:0071555">
    <property type="term" value="P:cell wall organization"/>
    <property type="evidence" value="ECO:0007669"/>
    <property type="project" value="UniProtKB-KW"/>
</dbReference>
<evidence type="ECO:0000256" key="4">
    <source>
        <dbReference type="ARBA" id="ARBA00022525"/>
    </source>
</evidence>
<sequence>MGESQTQTLQIKALLKAWTDACASPKETIFRGHCKAPIELQVRGTLQAPKHTSRVTSPDTWVGFRYINRLTLSGGGTFDGRGALSWKQNDCNENKNCKSRVVNIRFDFVNDTIIKDITSLDSKNFHLNVCHNITFQHATITAPGESVKTDGIHIARSTMFTVANTSIGTGDDCIYIGDGTSQLKFTNVT</sequence>
<dbReference type="InterPro" id="IPR012334">
    <property type="entry name" value="Pectin_lyas_fold"/>
</dbReference>
<dbReference type="Proteomes" id="UP000238479">
    <property type="component" value="Chromosome 6"/>
</dbReference>
<keyword evidence="7" id="KW-0961">Cell wall biogenesis/degradation</keyword>
<evidence type="ECO:0000256" key="7">
    <source>
        <dbReference type="ARBA" id="ARBA00023316"/>
    </source>
</evidence>
<evidence type="ECO:0000256" key="1">
    <source>
        <dbReference type="ARBA" id="ARBA00004191"/>
    </source>
</evidence>
<reference evidence="9 10" key="1">
    <citation type="journal article" date="2018" name="Nat. Genet.">
        <title>The Rosa genome provides new insights in the design of modern roses.</title>
        <authorList>
            <person name="Bendahmane M."/>
        </authorList>
    </citation>
    <scope>NUCLEOTIDE SEQUENCE [LARGE SCALE GENOMIC DNA]</scope>
    <source>
        <strain evidence="10">cv. Old Blush</strain>
    </source>
</reference>
<keyword evidence="6 8" id="KW-0326">Glycosidase</keyword>
<keyword evidence="10" id="KW-1185">Reference proteome</keyword>
<evidence type="ECO:0000313" key="10">
    <source>
        <dbReference type="Proteomes" id="UP000238479"/>
    </source>
</evidence>
<evidence type="ECO:0000313" key="9">
    <source>
        <dbReference type="EMBL" id="PRQ22075.1"/>
    </source>
</evidence>
<dbReference type="EMBL" id="PDCK01000044">
    <property type="protein sequence ID" value="PRQ22075.1"/>
    <property type="molecule type" value="Genomic_DNA"/>
</dbReference>
<organism evidence="9 10">
    <name type="scientific">Rosa chinensis</name>
    <name type="common">China rose</name>
    <dbReference type="NCBI Taxonomy" id="74649"/>
    <lineage>
        <taxon>Eukaryota</taxon>
        <taxon>Viridiplantae</taxon>
        <taxon>Streptophyta</taxon>
        <taxon>Embryophyta</taxon>
        <taxon>Tracheophyta</taxon>
        <taxon>Spermatophyta</taxon>
        <taxon>Magnoliopsida</taxon>
        <taxon>eudicotyledons</taxon>
        <taxon>Gunneridae</taxon>
        <taxon>Pentapetalae</taxon>
        <taxon>rosids</taxon>
        <taxon>fabids</taxon>
        <taxon>Rosales</taxon>
        <taxon>Rosaceae</taxon>
        <taxon>Rosoideae</taxon>
        <taxon>Rosoideae incertae sedis</taxon>
        <taxon>Rosa</taxon>
    </lineage>
</organism>
<dbReference type="InterPro" id="IPR011050">
    <property type="entry name" value="Pectin_lyase_fold/virulence"/>
</dbReference>
<evidence type="ECO:0000256" key="6">
    <source>
        <dbReference type="ARBA" id="ARBA00023295"/>
    </source>
</evidence>
<evidence type="ECO:0000256" key="3">
    <source>
        <dbReference type="ARBA" id="ARBA00022512"/>
    </source>
</evidence>
<evidence type="ECO:0000256" key="8">
    <source>
        <dbReference type="RuleBase" id="RU361169"/>
    </source>
</evidence>
<accession>A0A2P6PJG6</accession>
<comment type="caution">
    <text evidence="9">The sequence shown here is derived from an EMBL/GenBank/DDBJ whole genome shotgun (WGS) entry which is preliminary data.</text>
</comment>
<dbReference type="EC" id="3.2.1.15" evidence="9"/>
<dbReference type="SUPFAM" id="SSF51126">
    <property type="entry name" value="Pectin lyase-like"/>
    <property type="match status" value="1"/>
</dbReference>
<dbReference type="GO" id="GO:0004650">
    <property type="term" value="F:polygalacturonase activity"/>
    <property type="evidence" value="ECO:0007669"/>
    <property type="project" value="UniProtKB-EC"/>
</dbReference>
<dbReference type="Gene3D" id="2.160.20.10">
    <property type="entry name" value="Single-stranded right-handed beta-helix, Pectin lyase-like"/>
    <property type="match status" value="1"/>
</dbReference>
<dbReference type="Gramene" id="PRQ22075">
    <property type="protein sequence ID" value="PRQ22075"/>
    <property type="gene ID" value="RchiOBHm_Chr6g0246281"/>
</dbReference>
<dbReference type="GO" id="GO:0005975">
    <property type="term" value="P:carbohydrate metabolic process"/>
    <property type="evidence" value="ECO:0007669"/>
    <property type="project" value="InterPro"/>
</dbReference>
<gene>
    <name evidence="9" type="ORF">RchiOBHm_Chr6g0246281</name>
</gene>
<proteinExistence type="inferred from homology"/>
<dbReference type="OMA" id="HIARSTM"/>
<dbReference type="AlphaFoldDB" id="A0A2P6PJG6"/>
<evidence type="ECO:0000256" key="5">
    <source>
        <dbReference type="ARBA" id="ARBA00022801"/>
    </source>
</evidence>
<protein>
    <submittedName>
        <fullName evidence="9">Putative polygalacturonase</fullName>
        <ecNumber evidence="9">3.2.1.15</ecNumber>
    </submittedName>
</protein>
<keyword evidence="5 8" id="KW-0378">Hydrolase</keyword>
<keyword evidence="3" id="KW-0134">Cell wall</keyword>
<keyword evidence="4" id="KW-0964">Secreted</keyword>
<comment type="subcellular location">
    <subcellularLocation>
        <location evidence="1">Secreted</location>
        <location evidence="1">Cell wall</location>
    </subcellularLocation>
</comment>
<evidence type="ECO:0000256" key="2">
    <source>
        <dbReference type="ARBA" id="ARBA00008834"/>
    </source>
</evidence>
<dbReference type="Pfam" id="PF00295">
    <property type="entry name" value="Glyco_hydro_28"/>
    <property type="match status" value="1"/>
</dbReference>
<comment type="similarity">
    <text evidence="2 8">Belongs to the glycosyl hydrolase 28 family.</text>
</comment>